<dbReference type="PANTHER" id="PTHR30126">
    <property type="entry name" value="HTH-TYPE TRANSCRIPTIONAL REGULATOR"/>
    <property type="match status" value="1"/>
</dbReference>
<feature type="domain" description="HTH lysR-type" evidence="5">
    <location>
        <begin position="1"/>
        <end position="58"/>
    </location>
</feature>
<proteinExistence type="inferred from homology"/>
<sequence length="323" mass="36210">MTFEQLRIFLAVTQHLHFTRAAEVLYLTQPSVSASIQSLEAEIGMPLFHRIGRRIEITQAGELLQGEAEKILERVALAKRGLQELSELKQGELKLGASQTIGNYWIPRFISQFKNQYPGIQVNCIVGNTQEIITGTVVGKFDLGLVEGIVSQTASDCLEQEVIGGDRLQVVVGQTHPWFERNAISPSELLKTDWIMRESGAGTRNIFEQSLRDWGIDPLELNVILEMSSGEMMKAIVEDGIGATVLSEWMVRKEVQFGVLRTIAIADLRGLMDLPTILRSFKLIKHRERFQTRIAKSFEHLLMSSNVDLAISIPATRPDIVDK</sequence>
<accession>A0ABU5TPH0</accession>
<dbReference type="CDD" id="cd08420">
    <property type="entry name" value="PBP2_CysL_like"/>
    <property type="match status" value="1"/>
</dbReference>
<dbReference type="Gene3D" id="1.10.10.10">
    <property type="entry name" value="Winged helix-like DNA-binding domain superfamily/Winged helix DNA-binding domain"/>
    <property type="match status" value="1"/>
</dbReference>
<dbReference type="Gene3D" id="3.40.190.290">
    <property type="match status" value="1"/>
</dbReference>
<dbReference type="PANTHER" id="PTHR30126:SF39">
    <property type="entry name" value="HTH-TYPE TRANSCRIPTIONAL REGULATOR CYSL"/>
    <property type="match status" value="1"/>
</dbReference>
<keyword evidence="3" id="KW-0238">DNA-binding</keyword>
<name>A0ABU5TPH0_9CYAN</name>
<evidence type="ECO:0000313" key="6">
    <source>
        <dbReference type="EMBL" id="MEA5479931.1"/>
    </source>
</evidence>
<dbReference type="Pfam" id="PF03466">
    <property type="entry name" value="LysR_substrate"/>
    <property type="match status" value="1"/>
</dbReference>
<evidence type="ECO:0000256" key="3">
    <source>
        <dbReference type="ARBA" id="ARBA00023125"/>
    </source>
</evidence>
<dbReference type="EMBL" id="JAYGIE010000103">
    <property type="protein sequence ID" value="MEA5479931.1"/>
    <property type="molecule type" value="Genomic_DNA"/>
</dbReference>
<dbReference type="InterPro" id="IPR036388">
    <property type="entry name" value="WH-like_DNA-bd_sf"/>
</dbReference>
<comment type="similarity">
    <text evidence="1">Belongs to the LysR transcriptional regulatory family.</text>
</comment>
<dbReference type="PROSITE" id="PS50931">
    <property type="entry name" value="HTH_LYSR"/>
    <property type="match status" value="1"/>
</dbReference>
<keyword evidence="7" id="KW-1185">Reference proteome</keyword>
<evidence type="ECO:0000256" key="2">
    <source>
        <dbReference type="ARBA" id="ARBA00023015"/>
    </source>
</evidence>
<dbReference type="SUPFAM" id="SSF53850">
    <property type="entry name" value="Periplasmic binding protein-like II"/>
    <property type="match status" value="1"/>
</dbReference>
<gene>
    <name evidence="6" type="ORF">VB774_20075</name>
</gene>
<protein>
    <submittedName>
        <fullName evidence="6">LysR substrate-binding domain-containing protein</fullName>
    </submittedName>
</protein>
<evidence type="ECO:0000256" key="4">
    <source>
        <dbReference type="ARBA" id="ARBA00023163"/>
    </source>
</evidence>
<reference evidence="6 7" key="1">
    <citation type="submission" date="2023-12" db="EMBL/GenBank/DDBJ databases">
        <title>Baltic Sea Cyanobacteria.</title>
        <authorList>
            <person name="Delbaje E."/>
            <person name="Fewer D.P."/>
            <person name="Shishido T.K."/>
        </authorList>
    </citation>
    <scope>NUCLEOTIDE SEQUENCE [LARGE SCALE GENOMIC DNA]</scope>
    <source>
        <strain evidence="6 7">UHCC 0370</strain>
    </source>
</reference>
<evidence type="ECO:0000259" key="5">
    <source>
        <dbReference type="PROSITE" id="PS50931"/>
    </source>
</evidence>
<evidence type="ECO:0000313" key="7">
    <source>
        <dbReference type="Proteomes" id="UP001301388"/>
    </source>
</evidence>
<evidence type="ECO:0000256" key="1">
    <source>
        <dbReference type="ARBA" id="ARBA00009437"/>
    </source>
</evidence>
<dbReference type="InterPro" id="IPR036390">
    <property type="entry name" value="WH_DNA-bd_sf"/>
</dbReference>
<keyword evidence="2" id="KW-0805">Transcription regulation</keyword>
<dbReference type="Proteomes" id="UP001301388">
    <property type="component" value="Unassembled WGS sequence"/>
</dbReference>
<comment type="caution">
    <text evidence="6">The sequence shown here is derived from an EMBL/GenBank/DDBJ whole genome shotgun (WGS) entry which is preliminary data.</text>
</comment>
<dbReference type="PRINTS" id="PR00039">
    <property type="entry name" value="HTHLYSR"/>
</dbReference>
<dbReference type="InterPro" id="IPR000847">
    <property type="entry name" value="LysR_HTH_N"/>
</dbReference>
<dbReference type="InterPro" id="IPR005119">
    <property type="entry name" value="LysR_subst-bd"/>
</dbReference>
<dbReference type="SUPFAM" id="SSF46785">
    <property type="entry name" value="Winged helix' DNA-binding domain"/>
    <property type="match status" value="1"/>
</dbReference>
<keyword evidence="4" id="KW-0804">Transcription</keyword>
<organism evidence="6 7">
    <name type="scientific">Pseudanabaena galeata UHCC 0370</name>
    <dbReference type="NCBI Taxonomy" id="3110310"/>
    <lineage>
        <taxon>Bacteria</taxon>
        <taxon>Bacillati</taxon>
        <taxon>Cyanobacteriota</taxon>
        <taxon>Cyanophyceae</taxon>
        <taxon>Pseudanabaenales</taxon>
        <taxon>Pseudanabaenaceae</taxon>
        <taxon>Pseudanabaena</taxon>
    </lineage>
</organism>
<dbReference type="Pfam" id="PF00126">
    <property type="entry name" value="HTH_1"/>
    <property type="match status" value="1"/>
</dbReference>